<reference evidence="3 4" key="1">
    <citation type="submission" date="2018-06" db="EMBL/GenBank/DDBJ databases">
        <title>Genomic Encyclopedia of Type Strains, Phase IV (KMG-IV): sequencing the most valuable type-strain genomes for metagenomic binning, comparative biology and taxonomic classification.</title>
        <authorList>
            <person name="Goeker M."/>
        </authorList>
    </citation>
    <scope>NUCLEOTIDE SEQUENCE [LARGE SCALE GENOMIC DNA]</scope>
    <source>
        <strain evidence="3 4">DSM 5</strain>
    </source>
</reference>
<evidence type="ECO:0008006" key="5">
    <source>
        <dbReference type="Google" id="ProtNLM"/>
    </source>
</evidence>
<comment type="caution">
    <text evidence="3">The sequence shown here is derived from an EMBL/GenBank/DDBJ whole genome shotgun (WGS) entry which is preliminary data.</text>
</comment>
<accession>A0A2W7MMP4</accession>
<dbReference type="OrthoDB" id="2735367at2"/>
<evidence type="ECO:0000256" key="2">
    <source>
        <dbReference type="SAM" id="SignalP"/>
    </source>
</evidence>
<dbReference type="AlphaFoldDB" id="A0A2W7MMP4"/>
<dbReference type="PROSITE" id="PS51257">
    <property type="entry name" value="PROKAR_LIPOPROTEIN"/>
    <property type="match status" value="1"/>
</dbReference>
<dbReference type="RefSeq" id="WP_111438738.1">
    <property type="nucleotide sequence ID" value="NZ_QKZI01000001.1"/>
</dbReference>
<keyword evidence="2" id="KW-0732">Signal</keyword>
<feature type="chain" id="PRO_5016100390" description="Lipoprotein" evidence="2">
    <location>
        <begin position="25"/>
        <end position="228"/>
    </location>
</feature>
<organism evidence="3 4">
    <name type="scientific">Psychrobacillus insolitus</name>
    <dbReference type="NCBI Taxonomy" id="1461"/>
    <lineage>
        <taxon>Bacteria</taxon>
        <taxon>Bacillati</taxon>
        <taxon>Bacillota</taxon>
        <taxon>Bacilli</taxon>
        <taxon>Bacillales</taxon>
        <taxon>Bacillaceae</taxon>
        <taxon>Psychrobacillus</taxon>
    </lineage>
</organism>
<evidence type="ECO:0000313" key="3">
    <source>
        <dbReference type="EMBL" id="PZX08145.1"/>
    </source>
</evidence>
<feature type="signal peptide" evidence="2">
    <location>
        <begin position="1"/>
        <end position="24"/>
    </location>
</feature>
<feature type="compositionally biased region" description="Basic and acidic residues" evidence="1">
    <location>
        <begin position="60"/>
        <end position="78"/>
    </location>
</feature>
<sequence length="228" mass="24983">MKKITSLLFILLLTGILAACGTTAEDVAIEEENITEDTTVEEKVVEENLLPAEADTSVEEVPKETESKEESTNIDDKSTSSSPEELEGTVVQSDNQNFAITVVAGFELTGEEPNKDLLFNKENDAQSMRIETFKEAGVNITDVTNNLVETLKASNEQAEVIQITDENQLPFNEFIEEANGFQIDTPDGKVSGYTFIKDGMVVKLTVFDTVDAPALELFVEMAETISSK</sequence>
<keyword evidence="4" id="KW-1185">Reference proteome</keyword>
<feature type="region of interest" description="Disordered" evidence="1">
    <location>
        <begin position="46"/>
        <end position="91"/>
    </location>
</feature>
<dbReference type="Proteomes" id="UP000248646">
    <property type="component" value="Unassembled WGS sequence"/>
</dbReference>
<protein>
    <recommendedName>
        <fullName evidence="5">Lipoprotein</fullName>
    </recommendedName>
</protein>
<proteinExistence type="predicted"/>
<evidence type="ECO:0000313" key="4">
    <source>
        <dbReference type="Proteomes" id="UP000248646"/>
    </source>
</evidence>
<dbReference type="EMBL" id="QKZI01000001">
    <property type="protein sequence ID" value="PZX08145.1"/>
    <property type="molecule type" value="Genomic_DNA"/>
</dbReference>
<evidence type="ECO:0000256" key="1">
    <source>
        <dbReference type="SAM" id="MobiDB-lite"/>
    </source>
</evidence>
<name>A0A2W7MMP4_9BACI</name>
<gene>
    <name evidence="3" type="ORF">C7437_1011268</name>
</gene>